<protein>
    <submittedName>
        <fullName evidence="2">Uncharacterized protein</fullName>
    </submittedName>
</protein>
<sequence length="312" mass="31138">MKGGYERAVCMGDTLFSPTHVPIIADVRSACVLPHDARRGRLLCLPAPTCPPRMPALPARPHLSASDACSALACAVGDRSAVDVLARELHALSHGRAGGGRDAEPSPAHPPSPPSGGVSAGGARRWAGRHALLTNTSLDSRRLSAAAAAVVGGSPLRSPFGAGGSGGGAARADDADGSVSPPQGRVWARHGPSCMSPPRSGGGGATRVSPGGEHGVANGASALIRMSTRSLHATLGSSFRAHTLVHGGSPAEGGLQSQTHEALQQLLGQHHAPLARRVHGMRYSMPGMMPLDDESGAGCGAAAAGSSSAGGA</sequence>
<dbReference type="EMBL" id="HBEC01007829">
    <property type="protein sequence ID" value="CAD8283524.1"/>
    <property type="molecule type" value="Transcribed_RNA"/>
</dbReference>
<proteinExistence type="predicted"/>
<evidence type="ECO:0000256" key="1">
    <source>
        <dbReference type="SAM" id="MobiDB-lite"/>
    </source>
</evidence>
<feature type="region of interest" description="Disordered" evidence="1">
    <location>
        <begin position="95"/>
        <end position="123"/>
    </location>
</feature>
<name>A0A7R9V3C0_9CHLO</name>
<organism evidence="2">
    <name type="scientific">Chlamydomonas euryale</name>
    <dbReference type="NCBI Taxonomy" id="1486919"/>
    <lineage>
        <taxon>Eukaryota</taxon>
        <taxon>Viridiplantae</taxon>
        <taxon>Chlorophyta</taxon>
        <taxon>core chlorophytes</taxon>
        <taxon>Chlorophyceae</taxon>
        <taxon>CS clade</taxon>
        <taxon>Chlamydomonadales</taxon>
        <taxon>Chlamydomonadaceae</taxon>
        <taxon>Chlamydomonas</taxon>
    </lineage>
</organism>
<gene>
    <name evidence="2" type="ORF">CEUR00632_LOCUS3559</name>
</gene>
<reference evidence="2" key="1">
    <citation type="submission" date="2021-01" db="EMBL/GenBank/DDBJ databases">
        <authorList>
            <person name="Corre E."/>
            <person name="Pelletier E."/>
            <person name="Niang G."/>
            <person name="Scheremetjew M."/>
            <person name="Finn R."/>
            <person name="Kale V."/>
            <person name="Holt S."/>
            <person name="Cochrane G."/>
            <person name="Meng A."/>
            <person name="Brown T."/>
            <person name="Cohen L."/>
        </authorList>
    </citation>
    <scope>NUCLEOTIDE SEQUENCE</scope>
    <source>
        <strain evidence="2">CCMP219</strain>
    </source>
</reference>
<dbReference type="AlphaFoldDB" id="A0A7R9V3C0"/>
<accession>A0A7R9V3C0</accession>
<feature type="region of interest" description="Disordered" evidence="1">
    <location>
        <begin position="154"/>
        <end position="216"/>
    </location>
</feature>
<evidence type="ECO:0000313" key="2">
    <source>
        <dbReference type="EMBL" id="CAD8283524.1"/>
    </source>
</evidence>